<dbReference type="SUPFAM" id="SSF52266">
    <property type="entry name" value="SGNH hydrolase"/>
    <property type="match status" value="1"/>
</dbReference>
<sequence>MPVSLRPRVPLRLSRVALVPVAPVVAVQAWRLKRYTPRLADAAAPWSGTEPGPDPIRLLVLGDSTAAGVGVASQADALPGNLARDIAAHTGRGVGWTAIGRNGATSGEVIAEFVDEATASEYDIVFLSVGANDALTIRSRGAFRRDIRTLLSRLRAASPSALILMSSLPAFSRFVLLPNPLRFNLYLHSRSLEAVARAAVATMPGVHMAPPPPPYTEGFFADDLFHPSAIGYRDWSRFAVDDAVARGLL</sequence>
<proteinExistence type="predicted"/>
<dbReference type="Pfam" id="PF13472">
    <property type="entry name" value="Lipase_GDSL_2"/>
    <property type="match status" value="1"/>
</dbReference>
<organism evidence="2 3">
    <name type="scientific">Conyzicola lurida</name>
    <dbReference type="NCBI Taxonomy" id="1172621"/>
    <lineage>
        <taxon>Bacteria</taxon>
        <taxon>Bacillati</taxon>
        <taxon>Actinomycetota</taxon>
        <taxon>Actinomycetes</taxon>
        <taxon>Micrococcales</taxon>
        <taxon>Microbacteriaceae</taxon>
        <taxon>Conyzicola</taxon>
    </lineage>
</organism>
<dbReference type="CDD" id="cd01836">
    <property type="entry name" value="FeeA_FeeB_like"/>
    <property type="match status" value="1"/>
</dbReference>
<dbReference type="AlphaFoldDB" id="A0A841AM29"/>
<comment type="caution">
    <text evidence="2">The sequence shown here is derived from an EMBL/GenBank/DDBJ whole genome shotgun (WGS) entry which is preliminary data.</text>
</comment>
<feature type="domain" description="SGNH hydrolase-type esterase" evidence="1">
    <location>
        <begin position="60"/>
        <end position="233"/>
    </location>
</feature>
<keyword evidence="3" id="KW-1185">Reference proteome</keyword>
<reference evidence="2 3" key="1">
    <citation type="submission" date="2020-08" db="EMBL/GenBank/DDBJ databases">
        <title>Sequencing the genomes of 1000 actinobacteria strains.</title>
        <authorList>
            <person name="Klenk H.-P."/>
        </authorList>
    </citation>
    <scope>NUCLEOTIDE SEQUENCE [LARGE SCALE GENOMIC DNA]</scope>
    <source>
        <strain evidence="2 3">DSM 105784</strain>
    </source>
</reference>
<dbReference type="Gene3D" id="3.40.50.1110">
    <property type="entry name" value="SGNH hydrolase"/>
    <property type="match status" value="1"/>
</dbReference>
<dbReference type="Proteomes" id="UP000536685">
    <property type="component" value="Unassembled WGS sequence"/>
</dbReference>
<gene>
    <name evidence="2" type="ORF">HD599_003393</name>
</gene>
<dbReference type="GO" id="GO:0004622">
    <property type="term" value="F:phosphatidylcholine lysophospholipase activity"/>
    <property type="evidence" value="ECO:0007669"/>
    <property type="project" value="TreeGrafter"/>
</dbReference>
<evidence type="ECO:0000259" key="1">
    <source>
        <dbReference type="Pfam" id="PF13472"/>
    </source>
</evidence>
<evidence type="ECO:0000313" key="3">
    <source>
        <dbReference type="Proteomes" id="UP000536685"/>
    </source>
</evidence>
<dbReference type="InterPro" id="IPR013830">
    <property type="entry name" value="SGNH_hydro"/>
</dbReference>
<dbReference type="RefSeq" id="WP_184239859.1">
    <property type="nucleotide sequence ID" value="NZ_JACHMJ010000001.1"/>
</dbReference>
<name>A0A841AM29_9MICO</name>
<dbReference type="InterPro" id="IPR051532">
    <property type="entry name" value="Ester_Hydrolysis_Enzymes"/>
</dbReference>
<evidence type="ECO:0000313" key="2">
    <source>
        <dbReference type="EMBL" id="MBB5845070.1"/>
    </source>
</evidence>
<protein>
    <submittedName>
        <fullName evidence="2">Lysophospholipase L1-like esterase</fullName>
    </submittedName>
</protein>
<dbReference type="InterPro" id="IPR036514">
    <property type="entry name" value="SGNH_hydro_sf"/>
</dbReference>
<accession>A0A841AM29</accession>
<dbReference type="PANTHER" id="PTHR30383:SF5">
    <property type="entry name" value="SGNH HYDROLASE-TYPE ESTERASE DOMAIN-CONTAINING PROTEIN"/>
    <property type="match status" value="1"/>
</dbReference>
<dbReference type="EMBL" id="JACHMJ010000001">
    <property type="protein sequence ID" value="MBB5845070.1"/>
    <property type="molecule type" value="Genomic_DNA"/>
</dbReference>
<dbReference type="PANTHER" id="PTHR30383">
    <property type="entry name" value="THIOESTERASE 1/PROTEASE 1/LYSOPHOSPHOLIPASE L1"/>
    <property type="match status" value="1"/>
</dbReference>